<feature type="compositionally biased region" description="Basic and acidic residues" evidence="1">
    <location>
        <begin position="1"/>
        <end position="13"/>
    </location>
</feature>
<gene>
    <name evidence="2" type="ORF">HG66A1_33000</name>
</gene>
<evidence type="ECO:0000256" key="1">
    <source>
        <dbReference type="SAM" id="MobiDB-lite"/>
    </source>
</evidence>
<proteinExistence type="predicted"/>
<dbReference type="AlphaFoldDB" id="A0A517PQ63"/>
<sequence length="50" mass="5671">MLTKNHTDKRSEGANKFCTHFRQDPILSPKESAISDAFSPQESYDRSPTT</sequence>
<name>A0A517PQ63_9PLAN</name>
<feature type="region of interest" description="Disordered" evidence="1">
    <location>
        <begin position="1"/>
        <end position="50"/>
    </location>
</feature>
<protein>
    <submittedName>
        <fullName evidence="2">Uncharacterized protein</fullName>
    </submittedName>
</protein>
<reference evidence="2 3" key="1">
    <citation type="submission" date="2019-02" db="EMBL/GenBank/DDBJ databases">
        <title>Deep-cultivation of Planctomycetes and their phenomic and genomic characterization uncovers novel biology.</title>
        <authorList>
            <person name="Wiegand S."/>
            <person name="Jogler M."/>
            <person name="Boedeker C."/>
            <person name="Pinto D."/>
            <person name="Vollmers J."/>
            <person name="Rivas-Marin E."/>
            <person name="Kohn T."/>
            <person name="Peeters S.H."/>
            <person name="Heuer A."/>
            <person name="Rast P."/>
            <person name="Oberbeckmann S."/>
            <person name="Bunk B."/>
            <person name="Jeske O."/>
            <person name="Meyerdierks A."/>
            <person name="Storesund J.E."/>
            <person name="Kallscheuer N."/>
            <person name="Luecker S."/>
            <person name="Lage O.M."/>
            <person name="Pohl T."/>
            <person name="Merkel B.J."/>
            <person name="Hornburger P."/>
            <person name="Mueller R.-W."/>
            <person name="Bruemmer F."/>
            <person name="Labrenz M."/>
            <person name="Spormann A.M."/>
            <person name="Op den Camp H."/>
            <person name="Overmann J."/>
            <person name="Amann R."/>
            <person name="Jetten M.S.M."/>
            <person name="Mascher T."/>
            <person name="Medema M.H."/>
            <person name="Devos D.P."/>
            <person name="Kaster A.-K."/>
            <person name="Ovreas L."/>
            <person name="Rohde M."/>
            <person name="Galperin M.Y."/>
            <person name="Jogler C."/>
        </authorList>
    </citation>
    <scope>NUCLEOTIDE SEQUENCE [LARGE SCALE GENOMIC DNA]</scope>
    <source>
        <strain evidence="2 3">HG66A1</strain>
    </source>
</reference>
<keyword evidence="3" id="KW-1185">Reference proteome</keyword>
<feature type="compositionally biased region" description="Polar residues" evidence="1">
    <location>
        <begin position="38"/>
        <end position="50"/>
    </location>
</feature>
<evidence type="ECO:0000313" key="2">
    <source>
        <dbReference type="EMBL" id="QDT21498.1"/>
    </source>
</evidence>
<evidence type="ECO:0000313" key="3">
    <source>
        <dbReference type="Proteomes" id="UP000320421"/>
    </source>
</evidence>
<dbReference type="EMBL" id="CP036266">
    <property type="protein sequence ID" value="QDT21498.1"/>
    <property type="molecule type" value="Genomic_DNA"/>
</dbReference>
<dbReference type="Proteomes" id="UP000320421">
    <property type="component" value="Chromosome"/>
</dbReference>
<organism evidence="2 3">
    <name type="scientific">Gimesia chilikensis</name>
    <dbReference type="NCBI Taxonomy" id="2605989"/>
    <lineage>
        <taxon>Bacteria</taxon>
        <taxon>Pseudomonadati</taxon>
        <taxon>Planctomycetota</taxon>
        <taxon>Planctomycetia</taxon>
        <taxon>Planctomycetales</taxon>
        <taxon>Planctomycetaceae</taxon>
        <taxon>Gimesia</taxon>
    </lineage>
</organism>
<accession>A0A517PQ63</accession>